<dbReference type="GO" id="GO:0005684">
    <property type="term" value="C:U2-type spliceosomal complex"/>
    <property type="evidence" value="ECO:0007669"/>
    <property type="project" value="TreeGrafter"/>
</dbReference>
<sequence>MADPTNETAPAGDPQPPVVTFKKRGAKASQNIRKRPAAPAKSQSDDSSDFSSSEDESGQRIKRRKGKGSGIVSASSANTKPVNRGSSAATAAADRKVQLADTNDATKHVDWFDEDVKNAQSSKGQAASSDVQVSDGNYRGLANQTSFIKKNPNAPNKSFGPIKAATNIRTITVTDYSPDVCKDYKQTGFCGFGDNCKFLHDRSDYKQGWELDRDWENVTKGKQLKGTVVASANRTKAEENDNDEESMLEDIPFACFICKGPYKEPIVTKCGHYFCELCALQRYKKDPSCAACGSATNGLFSSAKRLKKLLDRKRELADKRRQEAIEAGEEVSDEEDE</sequence>
<dbReference type="GO" id="GO:0003677">
    <property type="term" value="F:DNA binding"/>
    <property type="evidence" value="ECO:0007669"/>
    <property type="project" value="UniProtKB-UniRule"/>
</dbReference>
<dbReference type="Pfam" id="PF00642">
    <property type="entry name" value="zf-CCCH"/>
    <property type="match status" value="1"/>
</dbReference>
<proteinExistence type="inferred from homology"/>
<evidence type="ECO:0000256" key="1">
    <source>
        <dbReference type="ARBA" id="ARBA00003777"/>
    </source>
</evidence>
<comment type="subcellular location">
    <subcellularLocation>
        <location evidence="8">Nucleus</location>
    </subcellularLocation>
</comment>
<evidence type="ECO:0000259" key="10">
    <source>
        <dbReference type="PROSITE" id="PS50089"/>
    </source>
</evidence>
<feature type="compositionally biased region" description="Basic residues" evidence="9">
    <location>
        <begin position="21"/>
        <end position="36"/>
    </location>
</feature>
<dbReference type="InterPro" id="IPR036855">
    <property type="entry name" value="Znf_CCCH_sf"/>
</dbReference>
<feature type="zinc finger region" description="C3H1-type" evidence="7">
    <location>
        <begin position="175"/>
        <end position="203"/>
    </location>
</feature>
<name>A0A319E3P8_9EURO</name>
<dbReference type="OrthoDB" id="25761at2759"/>
<accession>A0A319E3P8</accession>
<dbReference type="SUPFAM" id="SSF90229">
    <property type="entry name" value="CCCH zinc finger"/>
    <property type="match status" value="1"/>
</dbReference>
<dbReference type="GO" id="GO:0006397">
    <property type="term" value="P:mRNA processing"/>
    <property type="evidence" value="ECO:0007669"/>
    <property type="project" value="UniProtKB-KW"/>
</dbReference>
<evidence type="ECO:0000259" key="11">
    <source>
        <dbReference type="PROSITE" id="PS50103"/>
    </source>
</evidence>
<keyword evidence="8" id="KW-0238">DNA-binding</keyword>
<evidence type="ECO:0000256" key="8">
    <source>
        <dbReference type="RuleBase" id="RU367110"/>
    </source>
</evidence>
<keyword evidence="8" id="KW-0508">mRNA splicing</keyword>
<feature type="compositionally biased region" description="Polar residues" evidence="9">
    <location>
        <begin position="72"/>
        <end position="89"/>
    </location>
</feature>
<dbReference type="InterPro" id="IPR039971">
    <property type="entry name" value="CWC24-like"/>
</dbReference>
<feature type="compositionally biased region" description="Acidic residues" evidence="9">
    <location>
        <begin position="326"/>
        <end position="337"/>
    </location>
</feature>
<dbReference type="InterPro" id="IPR000571">
    <property type="entry name" value="Znf_CCCH"/>
</dbReference>
<evidence type="ECO:0000256" key="9">
    <source>
        <dbReference type="SAM" id="MobiDB-lite"/>
    </source>
</evidence>
<dbReference type="Gene3D" id="3.30.40.10">
    <property type="entry name" value="Zinc/RING finger domain, C3HC4 (zinc finger)"/>
    <property type="match status" value="1"/>
</dbReference>
<evidence type="ECO:0000256" key="7">
    <source>
        <dbReference type="PROSITE-ProRule" id="PRU00723"/>
    </source>
</evidence>
<feature type="region of interest" description="Disordered" evidence="9">
    <location>
        <begin position="318"/>
        <end position="337"/>
    </location>
</feature>
<evidence type="ECO:0000256" key="4">
    <source>
        <dbReference type="ARBA" id="ARBA00022723"/>
    </source>
</evidence>
<keyword evidence="8" id="KW-0539">Nucleus</keyword>
<dbReference type="STRING" id="1448320.A0A319E3P8"/>
<reference evidence="12 13" key="1">
    <citation type="submission" date="2018-02" db="EMBL/GenBank/DDBJ databases">
        <title>The genomes of Aspergillus section Nigri reveals drivers in fungal speciation.</title>
        <authorList>
            <consortium name="DOE Joint Genome Institute"/>
            <person name="Vesth T.C."/>
            <person name="Nybo J."/>
            <person name="Theobald S."/>
            <person name="Brandl J."/>
            <person name="Frisvad J.C."/>
            <person name="Nielsen K.F."/>
            <person name="Lyhne E.K."/>
            <person name="Kogle M.E."/>
            <person name="Kuo A."/>
            <person name="Riley R."/>
            <person name="Clum A."/>
            <person name="Nolan M."/>
            <person name="Lipzen A."/>
            <person name="Salamov A."/>
            <person name="Henrissat B."/>
            <person name="Wiebenga A."/>
            <person name="De vries R.P."/>
            <person name="Grigoriev I.V."/>
            <person name="Mortensen U.H."/>
            <person name="Andersen M.R."/>
            <person name="Baker S.E."/>
        </authorList>
    </citation>
    <scope>NUCLEOTIDE SEQUENCE [LARGE SCALE GENOMIC DNA]</scope>
    <source>
        <strain evidence="12 13">CBS 707.79</strain>
    </source>
</reference>
<dbReference type="PANTHER" id="PTHR12930">
    <property type="entry name" value="ZINC FINGER PROTEIN 183"/>
    <property type="match status" value="1"/>
</dbReference>
<keyword evidence="5 7" id="KW-0863">Zinc-finger</keyword>
<dbReference type="VEuPathDB" id="FungiDB:BO71DRAFT_351631"/>
<evidence type="ECO:0000256" key="6">
    <source>
        <dbReference type="ARBA" id="ARBA00022833"/>
    </source>
</evidence>
<keyword evidence="8" id="KW-0747">Spliceosome</keyword>
<dbReference type="PROSITE" id="PS50103">
    <property type="entry name" value="ZF_C3H1"/>
    <property type="match status" value="1"/>
</dbReference>
<feature type="region of interest" description="Disordered" evidence="9">
    <location>
        <begin position="1"/>
        <end position="94"/>
    </location>
</feature>
<feature type="compositionally biased region" description="Acidic residues" evidence="9">
    <location>
        <begin position="46"/>
        <end position="56"/>
    </location>
</feature>
<dbReference type="InterPro" id="IPR013083">
    <property type="entry name" value="Znf_RING/FYVE/PHD"/>
</dbReference>
<protein>
    <recommendedName>
        <fullName evidence="8">Pre-mRNA-splicing factor CWC24</fullName>
    </recommendedName>
</protein>
<feature type="domain" description="C3H1-type" evidence="11">
    <location>
        <begin position="175"/>
        <end position="203"/>
    </location>
</feature>
<evidence type="ECO:0000313" key="13">
    <source>
        <dbReference type="Proteomes" id="UP000247810"/>
    </source>
</evidence>
<keyword evidence="4 7" id="KW-0479">Metal-binding</keyword>
<dbReference type="Proteomes" id="UP000247810">
    <property type="component" value="Unassembled WGS sequence"/>
</dbReference>
<gene>
    <name evidence="12" type="ORF">BO71DRAFT_351631</name>
</gene>
<evidence type="ECO:0000256" key="2">
    <source>
        <dbReference type="ARBA" id="ARBA00009161"/>
    </source>
</evidence>
<dbReference type="PANTHER" id="PTHR12930:SF0">
    <property type="entry name" value="RING FINGER PROTEIN 113B"/>
    <property type="match status" value="1"/>
</dbReference>
<dbReference type="SMART" id="SM00356">
    <property type="entry name" value="ZnF_C3H1"/>
    <property type="match status" value="1"/>
</dbReference>
<dbReference type="PROSITE" id="PS50089">
    <property type="entry name" value="ZF_RING_2"/>
    <property type="match status" value="1"/>
</dbReference>
<dbReference type="InterPro" id="IPR001841">
    <property type="entry name" value="Znf_RING"/>
</dbReference>
<dbReference type="GO" id="GO:0034247">
    <property type="term" value="P:snoRNA splicing"/>
    <property type="evidence" value="ECO:0007669"/>
    <property type="project" value="TreeGrafter"/>
</dbReference>
<dbReference type="PROSITE" id="PS00518">
    <property type="entry name" value="ZF_RING_1"/>
    <property type="match status" value="1"/>
</dbReference>
<dbReference type="FunFam" id="3.30.40.10:FF:000045">
    <property type="entry name" value="RING finger protein 113A"/>
    <property type="match status" value="1"/>
</dbReference>
<comment type="subunit">
    <text evidence="3 8">Associated with the spliceosome.</text>
</comment>
<keyword evidence="8" id="KW-0507">mRNA processing</keyword>
<evidence type="ECO:0000256" key="5">
    <source>
        <dbReference type="ARBA" id="ARBA00022771"/>
    </source>
</evidence>
<organism evidence="12 13">
    <name type="scientific">Aspergillus ellipticus CBS 707.79</name>
    <dbReference type="NCBI Taxonomy" id="1448320"/>
    <lineage>
        <taxon>Eukaryota</taxon>
        <taxon>Fungi</taxon>
        <taxon>Dikarya</taxon>
        <taxon>Ascomycota</taxon>
        <taxon>Pezizomycotina</taxon>
        <taxon>Eurotiomycetes</taxon>
        <taxon>Eurotiomycetidae</taxon>
        <taxon>Eurotiales</taxon>
        <taxon>Aspergillaceae</taxon>
        <taxon>Aspergillus</taxon>
        <taxon>Aspergillus subgen. Circumdati</taxon>
    </lineage>
</organism>
<dbReference type="SMART" id="SM00184">
    <property type="entry name" value="RING"/>
    <property type="match status" value="1"/>
</dbReference>
<dbReference type="Gene3D" id="4.10.1000.10">
    <property type="entry name" value="Zinc finger, CCCH-type"/>
    <property type="match status" value="1"/>
</dbReference>
<keyword evidence="6 7" id="KW-0862">Zinc</keyword>
<evidence type="ECO:0000313" key="12">
    <source>
        <dbReference type="EMBL" id="PYH95248.1"/>
    </source>
</evidence>
<feature type="domain" description="RING-type" evidence="10">
    <location>
        <begin position="255"/>
        <end position="292"/>
    </location>
</feature>
<comment type="similarity">
    <text evidence="2 8">Belongs to the CWC24 family.</text>
</comment>
<dbReference type="InterPro" id="IPR017907">
    <property type="entry name" value="Znf_RING_CS"/>
</dbReference>
<evidence type="ECO:0000256" key="3">
    <source>
        <dbReference type="ARBA" id="ARBA00011524"/>
    </source>
</evidence>
<comment type="function">
    <text evidence="1 8">Involved in pre-mRNA splicing.</text>
</comment>
<dbReference type="Pfam" id="PF13923">
    <property type="entry name" value="zf-C3HC4_2"/>
    <property type="match status" value="1"/>
</dbReference>
<dbReference type="SUPFAM" id="SSF57850">
    <property type="entry name" value="RING/U-box"/>
    <property type="match status" value="1"/>
</dbReference>
<dbReference type="GO" id="GO:0008270">
    <property type="term" value="F:zinc ion binding"/>
    <property type="evidence" value="ECO:0007669"/>
    <property type="project" value="UniProtKB-KW"/>
</dbReference>
<dbReference type="CDD" id="cd16539">
    <property type="entry name" value="RING-HC_RNF113A_B"/>
    <property type="match status" value="1"/>
</dbReference>
<dbReference type="EMBL" id="KZ825856">
    <property type="protein sequence ID" value="PYH95248.1"/>
    <property type="molecule type" value="Genomic_DNA"/>
</dbReference>
<dbReference type="AlphaFoldDB" id="A0A319E3P8"/>
<keyword evidence="13" id="KW-1185">Reference proteome</keyword>